<gene>
    <name evidence="11" type="ORF">ENG63_05820</name>
</gene>
<keyword evidence="5" id="KW-0663">Pyridoxal phosphate</keyword>
<comment type="catalytic activity">
    <reaction evidence="8">
        <text>(sulfur carrier)-H + L-cysteine = (sulfur carrier)-SH + L-alanine</text>
        <dbReference type="Rhea" id="RHEA:43892"/>
        <dbReference type="Rhea" id="RHEA-COMP:14737"/>
        <dbReference type="Rhea" id="RHEA-COMP:14739"/>
        <dbReference type="ChEBI" id="CHEBI:29917"/>
        <dbReference type="ChEBI" id="CHEBI:35235"/>
        <dbReference type="ChEBI" id="CHEBI:57972"/>
        <dbReference type="ChEBI" id="CHEBI:64428"/>
        <dbReference type="EC" id="2.8.1.7"/>
    </reaction>
</comment>
<dbReference type="PROSITE" id="PS00595">
    <property type="entry name" value="AA_TRANSFER_CLASS_5"/>
    <property type="match status" value="1"/>
</dbReference>
<dbReference type="GO" id="GO:0031071">
    <property type="term" value="F:cysteine desulfurase activity"/>
    <property type="evidence" value="ECO:0007669"/>
    <property type="project" value="UniProtKB-EC"/>
</dbReference>
<evidence type="ECO:0000256" key="9">
    <source>
        <dbReference type="RuleBase" id="RU004504"/>
    </source>
</evidence>
<organism evidence="11">
    <name type="scientific">Desulfofervidus auxilii</name>
    <dbReference type="NCBI Taxonomy" id="1621989"/>
    <lineage>
        <taxon>Bacteria</taxon>
        <taxon>Pseudomonadati</taxon>
        <taxon>Thermodesulfobacteriota</taxon>
        <taxon>Candidatus Desulfofervidia</taxon>
        <taxon>Candidatus Desulfofervidales</taxon>
        <taxon>Candidatus Desulfofervidaceae</taxon>
        <taxon>Candidatus Desulfofervidus</taxon>
    </lineage>
</organism>
<feature type="domain" description="Aminotransferase class V" evidence="10">
    <location>
        <begin position="2"/>
        <end position="230"/>
    </location>
</feature>
<dbReference type="InterPro" id="IPR020578">
    <property type="entry name" value="Aminotrans_V_PyrdxlP_BS"/>
</dbReference>
<keyword evidence="4" id="KW-0479">Metal-binding</keyword>
<keyword evidence="6" id="KW-0408">Iron</keyword>
<sequence length="247" mass="27171">LKKAIRKDTVLISVMHANNETGIIQPIEEIGKIAKEYDILFHTDAAQSLGKIEVDVSILNVDLLTIAGHKLYAPKGIGALYVRKGTPFSPLIHGAGQENGRRAGTENVAFCVGLGKACSLLKEKLKNKEILKIAKLRDKLWEGLKAHFDVIRHGNPKYCLPNTLYISFKGLTAQDLLNFIPEICVSPGAACHSQEIKMSHVLKAMGVPPEIGKGAIRFSLGYFTTEEEIEMALNLFIERIPAMLKDV</sequence>
<dbReference type="PANTHER" id="PTHR11601">
    <property type="entry name" value="CYSTEINE DESULFURYLASE FAMILY MEMBER"/>
    <property type="match status" value="1"/>
</dbReference>
<evidence type="ECO:0000313" key="11">
    <source>
        <dbReference type="EMBL" id="HDD44359.1"/>
    </source>
</evidence>
<dbReference type="SUPFAM" id="SSF53383">
    <property type="entry name" value="PLP-dependent transferases"/>
    <property type="match status" value="1"/>
</dbReference>
<proteinExistence type="inferred from homology"/>
<dbReference type="Pfam" id="PF00266">
    <property type="entry name" value="Aminotran_5"/>
    <property type="match status" value="1"/>
</dbReference>
<evidence type="ECO:0000256" key="4">
    <source>
        <dbReference type="ARBA" id="ARBA00022723"/>
    </source>
</evidence>
<evidence type="ECO:0000256" key="3">
    <source>
        <dbReference type="ARBA" id="ARBA00012239"/>
    </source>
</evidence>
<evidence type="ECO:0000256" key="8">
    <source>
        <dbReference type="ARBA" id="ARBA00050776"/>
    </source>
</evidence>
<name>A0A7C0U2Q7_DESA2</name>
<dbReference type="AlphaFoldDB" id="A0A7C0U2Q7"/>
<comment type="similarity">
    <text evidence="2">Belongs to the class-V pyridoxal-phosphate-dependent aminotransferase family. NifS/IscS subfamily.</text>
</comment>
<dbReference type="InterPro" id="IPR000192">
    <property type="entry name" value="Aminotrans_V_dom"/>
</dbReference>
<dbReference type="Gene3D" id="3.90.1150.10">
    <property type="entry name" value="Aspartate Aminotransferase, domain 1"/>
    <property type="match status" value="1"/>
</dbReference>
<keyword evidence="7" id="KW-0411">Iron-sulfur</keyword>
<evidence type="ECO:0000256" key="5">
    <source>
        <dbReference type="ARBA" id="ARBA00022898"/>
    </source>
</evidence>
<reference evidence="11" key="1">
    <citation type="journal article" date="2020" name="mSystems">
        <title>Genome- and Community-Level Interaction Insights into Carbon Utilization and Element Cycling Functions of Hydrothermarchaeota in Hydrothermal Sediment.</title>
        <authorList>
            <person name="Zhou Z."/>
            <person name="Liu Y."/>
            <person name="Xu W."/>
            <person name="Pan J."/>
            <person name="Luo Z.H."/>
            <person name="Li M."/>
        </authorList>
    </citation>
    <scope>NUCLEOTIDE SEQUENCE [LARGE SCALE GENOMIC DNA]</scope>
    <source>
        <strain evidence="11">HyVt-233</strain>
    </source>
</reference>
<dbReference type="Proteomes" id="UP000886289">
    <property type="component" value="Unassembled WGS sequence"/>
</dbReference>
<dbReference type="EC" id="2.8.1.7" evidence="3"/>
<dbReference type="GO" id="GO:0051536">
    <property type="term" value="F:iron-sulfur cluster binding"/>
    <property type="evidence" value="ECO:0007669"/>
    <property type="project" value="UniProtKB-KW"/>
</dbReference>
<feature type="non-terminal residue" evidence="11">
    <location>
        <position position="1"/>
    </location>
</feature>
<dbReference type="EMBL" id="DRBS01000224">
    <property type="protein sequence ID" value="HDD44359.1"/>
    <property type="molecule type" value="Genomic_DNA"/>
</dbReference>
<evidence type="ECO:0000259" key="10">
    <source>
        <dbReference type="Pfam" id="PF00266"/>
    </source>
</evidence>
<dbReference type="InterPro" id="IPR015422">
    <property type="entry name" value="PyrdxlP-dep_Trfase_small"/>
</dbReference>
<comment type="caution">
    <text evidence="11">The sequence shown here is derived from an EMBL/GenBank/DDBJ whole genome shotgun (WGS) entry which is preliminary data.</text>
</comment>
<accession>A0A7C0U2Q7</accession>
<evidence type="ECO:0000256" key="7">
    <source>
        <dbReference type="ARBA" id="ARBA00023014"/>
    </source>
</evidence>
<evidence type="ECO:0000256" key="2">
    <source>
        <dbReference type="ARBA" id="ARBA00006490"/>
    </source>
</evidence>
<dbReference type="InterPro" id="IPR015421">
    <property type="entry name" value="PyrdxlP-dep_Trfase_major"/>
</dbReference>
<dbReference type="PANTHER" id="PTHR11601:SF34">
    <property type="entry name" value="CYSTEINE DESULFURASE"/>
    <property type="match status" value="1"/>
</dbReference>
<evidence type="ECO:0000256" key="1">
    <source>
        <dbReference type="ARBA" id="ARBA00001933"/>
    </source>
</evidence>
<comment type="cofactor">
    <cofactor evidence="1 9">
        <name>pyridoxal 5'-phosphate</name>
        <dbReference type="ChEBI" id="CHEBI:597326"/>
    </cofactor>
</comment>
<dbReference type="GO" id="GO:0046872">
    <property type="term" value="F:metal ion binding"/>
    <property type="evidence" value="ECO:0007669"/>
    <property type="project" value="UniProtKB-KW"/>
</dbReference>
<protein>
    <recommendedName>
        <fullName evidence="3">cysteine desulfurase</fullName>
        <ecNumber evidence="3">2.8.1.7</ecNumber>
    </recommendedName>
</protein>
<dbReference type="InterPro" id="IPR015424">
    <property type="entry name" value="PyrdxlP-dep_Trfase"/>
</dbReference>
<dbReference type="Gene3D" id="3.40.640.10">
    <property type="entry name" value="Type I PLP-dependent aspartate aminotransferase-like (Major domain)"/>
    <property type="match status" value="1"/>
</dbReference>
<evidence type="ECO:0000256" key="6">
    <source>
        <dbReference type="ARBA" id="ARBA00023004"/>
    </source>
</evidence>